<feature type="transmembrane region" description="Helical" evidence="10">
    <location>
        <begin position="399"/>
        <end position="418"/>
    </location>
</feature>
<dbReference type="InterPro" id="IPR003661">
    <property type="entry name" value="HisK_dim/P_dom"/>
</dbReference>
<feature type="modified residue" description="4-aspartylphosphate" evidence="8">
    <location>
        <position position="999"/>
    </location>
</feature>
<keyword evidence="6 10" id="KW-1133">Transmembrane helix</keyword>
<evidence type="ECO:0000256" key="10">
    <source>
        <dbReference type="SAM" id="Phobius"/>
    </source>
</evidence>
<dbReference type="InterPro" id="IPR036097">
    <property type="entry name" value="HisK_dim/P_sf"/>
</dbReference>
<dbReference type="InterPro" id="IPR004358">
    <property type="entry name" value="Sig_transdc_His_kin-like_C"/>
</dbReference>
<dbReference type="SUPFAM" id="SSF55874">
    <property type="entry name" value="ATPase domain of HSP90 chaperone/DNA topoisomerase II/histidine kinase"/>
    <property type="match status" value="1"/>
</dbReference>
<dbReference type="Pfam" id="PF00072">
    <property type="entry name" value="Response_reg"/>
    <property type="match status" value="2"/>
</dbReference>
<keyword evidence="2 8" id="KW-0597">Phosphoprotein</keyword>
<dbReference type="InterPro" id="IPR005467">
    <property type="entry name" value="His_kinase_dom"/>
</dbReference>
<evidence type="ECO:0000259" key="12">
    <source>
        <dbReference type="PROSITE" id="PS50110"/>
    </source>
</evidence>
<evidence type="ECO:0000256" key="5">
    <source>
        <dbReference type="ARBA" id="ARBA00022777"/>
    </source>
</evidence>
<feature type="domain" description="Histidine kinase" evidence="11">
    <location>
        <begin position="456"/>
        <end position="681"/>
    </location>
</feature>
<dbReference type="SMART" id="SM01079">
    <property type="entry name" value="CHASE"/>
    <property type="match status" value="1"/>
</dbReference>
<gene>
    <name evidence="13" type="ORF">ACOF00016_LOCUS8860</name>
</gene>
<feature type="domain" description="Response regulatory" evidence="12">
    <location>
        <begin position="775"/>
        <end position="892"/>
    </location>
</feature>
<dbReference type="InterPro" id="IPR042240">
    <property type="entry name" value="CHASE_sf"/>
</dbReference>
<evidence type="ECO:0000256" key="4">
    <source>
        <dbReference type="ARBA" id="ARBA00022692"/>
    </source>
</evidence>
<keyword evidence="4 10" id="KW-0812">Transmembrane</keyword>
<dbReference type="SUPFAM" id="SSF47384">
    <property type="entry name" value="Homodimeric domain of signal transducing histidine kinase"/>
    <property type="match status" value="1"/>
</dbReference>
<dbReference type="Gene3D" id="3.30.450.350">
    <property type="entry name" value="CHASE domain"/>
    <property type="match status" value="1"/>
</dbReference>
<evidence type="ECO:0000256" key="9">
    <source>
        <dbReference type="SAM" id="MobiDB-lite"/>
    </source>
</evidence>
<protein>
    <recommendedName>
        <fullName evidence="14">Histidine kinase</fullName>
    </recommendedName>
</protein>
<keyword evidence="3" id="KW-0808">Transferase</keyword>
<feature type="domain" description="Response regulatory" evidence="12">
    <location>
        <begin position="947"/>
        <end position="1071"/>
    </location>
</feature>
<dbReference type="PANTHER" id="PTHR43719">
    <property type="entry name" value="TWO-COMPONENT HISTIDINE KINASE"/>
    <property type="match status" value="1"/>
</dbReference>
<evidence type="ECO:0000256" key="2">
    <source>
        <dbReference type="ARBA" id="ARBA00022553"/>
    </source>
</evidence>
<feature type="compositionally biased region" description="Polar residues" evidence="9">
    <location>
        <begin position="742"/>
        <end position="762"/>
    </location>
</feature>
<name>A0A7S3P8K9_9STRA</name>
<dbReference type="Gene3D" id="3.30.565.10">
    <property type="entry name" value="Histidine kinase-like ATPase, C-terminal domain"/>
    <property type="match status" value="1"/>
</dbReference>
<evidence type="ECO:0000256" key="7">
    <source>
        <dbReference type="ARBA" id="ARBA00023136"/>
    </source>
</evidence>
<dbReference type="EMBL" id="HBIM01010601">
    <property type="protein sequence ID" value="CAE0411538.1"/>
    <property type="molecule type" value="Transcribed_RNA"/>
</dbReference>
<evidence type="ECO:0000313" key="13">
    <source>
        <dbReference type="EMBL" id="CAE0411538.1"/>
    </source>
</evidence>
<dbReference type="AlphaFoldDB" id="A0A7S3P8K9"/>
<dbReference type="InterPro" id="IPR006189">
    <property type="entry name" value="CHASE_dom"/>
</dbReference>
<dbReference type="InterPro" id="IPR011006">
    <property type="entry name" value="CheY-like_superfamily"/>
</dbReference>
<evidence type="ECO:0000259" key="11">
    <source>
        <dbReference type="PROSITE" id="PS50109"/>
    </source>
</evidence>
<dbReference type="SUPFAM" id="SSF52172">
    <property type="entry name" value="CheY-like"/>
    <property type="match status" value="2"/>
</dbReference>
<dbReference type="SMART" id="SM00448">
    <property type="entry name" value="REC"/>
    <property type="match status" value="2"/>
</dbReference>
<dbReference type="Gene3D" id="3.40.50.2300">
    <property type="match status" value="2"/>
</dbReference>
<dbReference type="GO" id="GO:0012505">
    <property type="term" value="C:endomembrane system"/>
    <property type="evidence" value="ECO:0007669"/>
    <property type="project" value="UniProtKB-SubCell"/>
</dbReference>
<evidence type="ECO:0000256" key="6">
    <source>
        <dbReference type="ARBA" id="ARBA00022989"/>
    </source>
</evidence>
<keyword evidence="7 10" id="KW-0472">Membrane</keyword>
<feature type="transmembrane region" description="Helical" evidence="10">
    <location>
        <begin position="54"/>
        <end position="76"/>
    </location>
</feature>
<dbReference type="InterPro" id="IPR036890">
    <property type="entry name" value="HATPase_C_sf"/>
</dbReference>
<dbReference type="PROSITE" id="PS50110">
    <property type="entry name" value="RESPONSE_REGULATORY"/>
    <property type="match status" value="2"/>
</dbReference>
<evidence type="ECO:0000256" key="8">
    <source>
        <dbReference type="PROSITE-ProRule" id="PRU00169"/>
    </source>
</evidence>
<dbReference type="CDD" id="cd17546">
    <property type="entry name" value="REC_hyHK_CKI1_RcsC-like"/>
    <property type="match status" value="2"/>
</dbReference>
<accession>A0A7S3P8K9</accession>
<dbReference type="Pfam" id="PF03924">
    <property type="entry name" value="CHASE"/>
    <property type="match status" value="1"/>
</dbReference>
<dbReference type="InterPro" id="IPR001789">
    <property type="entry name" value="Sig_transdc_resp-reg_receiver"/>
</dbReference>
<evidence type="ECO:0000256" key="3">
    <source>
        <dbReference type="ARBA" id="ARBA00022679"/>
    </source>
</evidence>
<evidence type="ECO:0008006" key="14">
    <source>
        <dbReference type="Google" id="ProtNLM"/>
    </source>
</evidence>
<keyword evidence="5" id="KW-0418">Kinase</keyword>
<organism evidence="13">
    <name type="scientific">Amphora coffeiformis</name>
    <dbReference type="NCBI Taxonomy" id="265554"/>
    <lineage>
        <taxon>Eukaryota</taxon>
        <taxon>Sar</taxon>
        <taxon>Stramenopiles</taxon>
        <taxon>Ochrophyta</taxon>
        <taxon>Bacillariophyta</taxon>
        <taxon>Bacillariophyceae</taxon>
        <taxon>Bacillariophycidae</taxon>
        <taxon>Thalassiophysales</taxon>
        <taxon>Catenulaceae</taxon>
        <taxon>Amphora</taxon>
    </lineage>
</organism>
<dbReference type="InterPro" id="IPR003594">
    <property type="entry name" value="HATPase_dom"/>
</dbReference>
<comment type="subcellular location">
    <subcellularLocation>
        <location evidence="1">Endomembrane system</location>
        <topology evidence="1">Multi-pass membrane protein</topology>
    </subcellularLocation>
</comment>
<reference evidence="13" key="1">
    <citation type="submission" date="2021-01" db="EMBL/GenBank/DDBJ databases">
        <authorList>
            <person name="Corre E."/>
            <person name="Pelletier E."/>
            <person name="Niang G."/>
            <person name="Scheremetjew M."/>
            <person name="Finn R."/>
            <person name="Kale V."/>
            <person name="Holt S."/>
            <person name="Cochrane G."/>
            <person name="Meng A."/>
            <person name="Brown T."/>
            <person name="Cohen L."/>
        </authorList>
    </citation>
    <scope>NUCLEOTIDE SEQUENCE</scope>
    <source>
        <strain evidence="13">CCMP127</strain>
    </source>
</reference>
<dbReference type="PROSITE" id="PS50109">
    <property type="entry name" value="HIS_KIN"/>
    <property type="match status" value="1"/>
</dbReference>
<dbReference type="InterPro" id="IPR050956">
    <property type="entry name" value="2C_system_His_kinase"/>
</dbReference>
<sequence>MTRSDFERGPDIEEAFNGVVLDKYEIEEQSITDGTSVTSQLLRHSKYLRKWSPYLLSSVILFLGGGLTAAFLAVGIHDANENSRHLFAQSASDIVQDIRGAWLQYETFTLWAHESCHQLAPMVPTNNTSSSTDLDNILHMCSRDEFRNIYEQILSVELRIRSLQYATKVDHRYRSQVETESTRWMQEFHPKVPYQGFTASQCIGDQHVKFPAPERPFYFPLHRIEPFDGNEYVYDVDTYYSSSELIASVLETYKPSLSPPFQLVQDKDNADAISVFLIHPGAKSSMVTEAPHSVVAMTVRISDLLAWACQGGHEKKGVYLYDSTGGEHSMDFLGAVASQPDMNRNGEDSEIILLPKVAFDDIPVPKRSKKHVTTINVVDRQWTVVIVPLDDSETPTPSMYVVGAALIFVVFAVLAILLQRYLARKDFINTLVFTHKNDKAKVYQKQVMRERRLNEYLAHEVRNPLTSAMAALSFVTEHTQEMVQGDETRKAILDDAHIVESSLNYINDLLRSMLDINLARSGLIQINHAPTDVLHDIIEPAAAILCVRGTRVEVLTECYPKDLAVSTDQLRLKQIILNLAINASKFAERGFIRIRAACENNTVKLYVEDSGPGVPEERREGLFESFQDSMDLLQQGTGIGLSICHNLTHLLGGSIYLDPSYDSGMEGCPGSRFVVDLRQTPMTFGSIISLEEGSFPESSLAEADTQELRLLEYSTPWSTSNTESQGHVEKPKSIRTEALTLTEESTNATAPATSLSHTNSSETMEENPQLPSHLQVLFVDDETILRKLFLRLVQKAAPTWHVTEANSGERVLQLVQEKHYDIIFMDQYMPCTDRTLLGTEIIRKLRTLGVSSMICGLSKNFIPQEFMDAGADHFLRKPVPCQKEAFYSLLIGLCDNRTFGLSEELKQEEIRTIRASRSINNLATEAVKPDDYDHGEDKGPELPESMNVLLVDDETILRKLFIRSVRRVAPSWKITEACNGERALELVRANSQYDLIFMDQYMPSIEQPLLGTDVVKEIRQILSTANTTQQTLICGLSANEMQMEFYASGADWFLLKPFPCDKAAFRNELARFCNIRKLHHNNGETAPVINLVKSPG</sequence>
<feature type="modified residue" description="4-aspartylphosphate" evidence="8">
    <location>
        <position position="826"/>
    </location>
</feature>
<dbReference type="PRINTS" id="PR00344">
    <property type="entry name" value="BCTRLSENSOR"/>
</dbReference>
<dbReference type="PANTHER" id="PTHR43719:SF28">
    <property type="entry name" value="PEROXIDE STRESS-ACTIVATED HISTIDINE KINASE MAK1-RELATED"/>
    <property type="match status" value="1"/>
</dbReference>
<dbReference type="SMART" id="SM00388">
    <property type="entry name" value="HisKA"/>
    <property type="match status" value="1"/>
</dbReference>
<dbReference type="SMART" id="SM00387">
    <property type="entry name" value="HATPase_c"/>
    <property type="match status" value="1"/>
</dbReference>
<evidence type="ECO:0000256" key="1">
    <source>
        <dbReference type="ARBA" id="ARBA00004127"/>
    </source>
</evidence>
<dbReference type="GO" id="GO:0000155">
    <property type="term" value="F:phosphorelay sensor kinase activity"/>
    <property type="evidence" value="ECO:0007669"/>
    <property type="project" value="InterPro"/>
</dbReference>
<proteinExistence type="predicted"/>
<dbReference type="Pfam" id="PF02518">
    <property type="entry name" value="HATPase_c"/>
    <property type="match status" value="1"/>
</dbReference>
<dbReference type="CDD" id="cd00082">
    <property type="entry name" value="HisKA"/>
    <property type="match status" value="1"/>
</dbReference>
<feature type="region of interest" description="Disordered" evidence="9">
    <location>
        <begin position="741"/>
        <end position="767"/>
    </location>
</feature>